<dbReference type="PROSITE" id="PS51192">
    <property type="entry name" value="HELICASE_ATP_BIND_1"/>
    <property type="match status" value="1"/>
</dbReference>
<dbReference type="InterPro" id="IPR001650">
    <property type="entry name" value="Helicase_C-like"/>
</dbReference>
<proteinExistence type="inferred from homology"/>
<evidence type="ECO:0000256" key="2">
    <source>
        <dbReference type="ARBA" id="ARBA00008533"/>
    </source>
</evidence>
<dbReference type="Pfam" id="PF12344">
    <property type="entry name" value="UvrB"/>
    <property type="match status" value="1"/>
</dbReference>
<gene>
    <name evidence="16" type="ORF">HGMM_F32H02C19</name>
</gene>
<dbReference type="PANTHER" id="PTHR24029">
    <property type="entry name" value="UVRABC SYSTEM PROTEIN B"/>
    <property type="match status" value="1"/>
</dbReference>
<dbReference type="PANTHER" id="PTHR24029:SF0">
    <property type="entry name" value="UVRABC SYSTEM PROTEIN B"/>
    <property type="match status" value="1"/>
</dbReference>
<protein>
    <recommendedName>
        <fullName evidence="12 13">UvrABC system protein B</fullName>
    </recommendedName>
</protein>
<dbReference type="InterPro" id="IPR024759">
    <property type="entry name" value="UvrB_YAD/RRR_dom"/>
</dbReference>
<name>H5SIG0_9BACT</name>
<dbReference type="AlphaFoldDB" id="H5SIG0"/>
<dbReference type="SUPFAM" id="SSF52540">
    <property type="entry name" value="P-loop containing nucleoside triphosphate hydrolases"/>
    <property type="match status" value="2"/>
</dbReference>
<evidence type="ECO:0000256" key="10">
    <source>
        <dbReference type="ARBA" id="ARBA00023236"/>
    </source>
</evidence>
<dbReference type="Pfam" id="PF02151">
    <property type="entry name" value="UVR"/>
    <property type="match status" value="1"/>
</dbReference>
<dbReference type="Pfam" id="PF00271">
    <property type="entry name" value="Helicase_C"/>
    <property type="match status" value="1"/>
</dbReference>
<dbReference type="InterPro" id="IPR027417">
    <property type="entry name" value="P-loop_NTPase"/>
</dbReference>
<dbReference type="GO" id="GO:0005524">
    <property type="term" value="F:ATP binding"/>
    <property type="evidence" value="ECO:0007669"/>
    <property type="project" value="UniProtKB-KW"/>
</dbReference>
<dbReference type="Pfam" id="PF17757">
    <property type="entry name" value="UvrB_inter"/>
    <property type="match status" value="1"/>
</dbReference>
<dbReference type="GO" id="GO:0016887">
    <property type="term" value="F:ATP hydrolysis activity"/>
    <property type="evidence" value="ECO:0007669"/>
    <property type="project" value="InterPro"/>
</dbReference>
<keyword evidence="4" id="KW-0547">Nucleotide-binding</keyword>
<evidence type="ECO:0000313" key="16">
    <source>
        <dbReference type="EMBL" id="BAL55946.1"/>
    </source>
</evidence>
<evidence type="ECO:0000256" key="9">
    <source>
        <dbReference type="ARBA" id="ARBA00023204"/>
    </source>
</evidence>
<evidence type="ECO:0000256" key="1">
    <source>
        <dbReference type="ARBA" id="ARBA00004496"/>
    </source>
</evidence>
<evidence type="ECO:0000256" key="11">
    <source>
        <dbReference type="ARBA" id="ARBA00026033"/>
    </source>
</evidence>
<sequence length="662" mass="74958">MKFELVSDLVPRGDQPQAIKELVEGIRRGEKHQVLLGVTGSGKTFTVANVVAQVQLPTLVLSHNKTLAWQLYSEFKQFFPHNLVCYWISHYDYYQPEAYLPATDTYIEKELSILKEIERYRLETLTALISGRRDVLVVASVSAIYGLSDPAEFAQHVVSLRVGQGFSRQTLIHQLVHMLYRRVSEGTEPGTFWARGDRVYVFPPYEQKGYRISFFGPGIEGIEEVELPDLRPVRRLSELTLYCADMFVLSPQKLEAAIESILAELEAQVQYLEAMGRKEEAIRLRKRTLYDVEQLRSLGYCNGIENYSRHLTGRAPGERPYTLLDYFPRPFLTVIDESHVTVPQLKAMIGGDQSRKLVLVEYGFRLPSALDNRPLRFEEFEALVDQVIYVSATPGPYEMGQTGGAFVEQVVRPTGLVDPPVYVHPMEGAIDHLMETIRRHRSRGGRVLVITLTKKLAEEVAAFLVRMGVPAAYLHSDLNAFQRVEVLDKLRQGEVEVVVGVNLLREGLDLPEVSLVAILEADKEGFLRSETSLIQIAGRAARNVEGEVWLYADRITDSMARFMQEAERRRQKQLAYNAAHGIVPQTVSRARKSDLLPREEVPPLFSELSKLSPQELAALAEETRQRMLAAVEAEEYLTAARYRDELRAIEALLSARRALLSS</sequence>
<dbReference type="InterPro" id="IPR006935">
    <property type="entry name" value="Helicase/UvrB_N"/>
</dbReference>
<dbReference type="SUPFAM" id="SSF46600">
    <property type="entry name" value="C-terminal UvrC-binding domain of UvrB"/>
    <property type="match status" value="1"/>
</dbReference>
<dbReference type="Gene3D" id="3.40.50.300">
    <property type="entry name" value="P-loop containing nucleotide triphosphate hydrolases"/>
    <property type="match status" value="3"/>
</dbReference>
<dbReference type="SMART" id="SM00487">
    <property type="entry name" value="DEXDc"/>
    <property type="match status" value="1"/>
</dbReference>
<dbReference type="NCBIfam" id="NF003673">
    <property type="entry name" value="PRK05298.1"/>
    <property type="match status" value="1"/>
</dbReference>
<dbReference type="PROSITE" id="PS51194">
    <property type="entry name" value="HELICASE_CTER"/>
    <property type="match status" value="1"/>
</dbReference>
<dbReference type="Pfam" id="PF04851">
    <property type="entry name" value="ResIII"/>
    <property type="match status" value="1"/>
</dbReference>
<dbReference type="CDD" id="cd17916">
    <property type="entry name" value="DEXHc_UvrB"/>
    <property type="match status" value="1"/>
</dbReference>
<organism evidence="16">
    <name type="scientific">uncultured Bacteroidota bacterium</name>
    <dbReference type="NCBI Taxonomy" id="152509"/>
    <lineage>
        <taxon>Bacteria</taxon>
        <taxon>Pseudomonadati</taxon>
        <taxon>Bacteroidota</taxon>
        <taxon>environmental samples</taxon>
    </lineage>
</organism>
<dbReference type="InterPro" id="IPR041471">
    <property type="entry name" value="UvrB_inter"/>
</dbReference>
<dbReference type="GO" id="GO:0009380">
    <property type="term" value="C:excinuclease repair complex"/>
    <property type="evidence" value="ECO:0007669"/>
    <property type="project" value="InterPro"/>
</dbReference>
<evidence type="ECO:0000256" key="5">
    <source>
        <dbReference type="ARBA" id="ARBA00022763"/>
    </source>
</evidence>
<comment type="subunit">
    <text evidence="11 13">Forms a heterotetramer with UvrA during the search for lesions. Interacts with UvrC in an incision complex.</text>
</comment>
<dbReference type="GO" id="GO:0006289">
    <property type="term" value="P:nucleotide-excision repair"/>
    <property type="evidence" value="ECO:0007669"/>
    <property type="project" value="InterPro"/>
</dbReference>
<evidence type="ECO:0000256" key="8">
    <source>
        <dbReference type="ARBA" id="ARBA00022881"/>
    </source>
</evidence>
<keyword evidence="7" id="KW-0067">ATP-binding</keyword>
<dbReference type="InterPro" id="IPR036876">
    <property type="entry name" value="UVR_dom_sf"/>
</dbReference>
<evidence type="ECO:0000259" key="14">
    <source>
        <dbReference type="PROSITE" id="PS51192"/>
    </source>
</evidence>
<comment type="similarity">
    <text evidence="2 13">Belongs to the UvrB family.</text>
</comment>
<feature type="domain" description="Helicase C-terminal" evidence="15">
    <location>
        <begin position="429"/>
        <end position="582"/>
    </location>
</feature>
<keyword evidence="5 13" id="KW-0227">DNA damage</keyword>
<dbReference type="GO" id="GO:0009432">
    <property type="term" value="P:SOS response"/>
    <property type="evidence" value="ECO:0007669"/>
    <property type="project" value="UniProtKB-KW"/>
</dbReference>
<feature type="domain" description="Helicase ATP-binding" evidence="14">
    <location>
        <begin position="24"/>
        <end position="160"/>
    </location>
</feature>
<dbReference type="GO" id="GO:0004518">
    <property type="term" value="F:nuclease activity"/>
    <property type="evidence" value="ECO:0007669"/>
    <property type="project" value="UniProtKB-KW"/>
</dbReference>
<keyword evidence="6 13" id="KW-0228">DNA excision</keyword>
<keyword evidence="3" id="KW-0963">Cytoplasm</keyword>
<dbReference type="InterPro" id="IPR004807">
    <property type="entry name" value="UvrB"/>
</dbReference>
<keyword evidence="9 13" id="KW-0234">DNA repair</keyword>
<keyword evidence="10 13" id="KW-0742">SOS response</keyword>
<reference evidence="16" key="1">
    <citation type="journal article" date="2005" name="Environ. Microbiol.">
        <title>Genetic and functional properties of uncultivated thermophilic crenarchaeotes from a subsurface gold mine as revealed by analysis of genome fragments.</title>
        <authorList>
            <person name="Nunoura T."/>
            <person name="Hirayama H."/>
            <person name="Takami H."/>
            <person name="Oida H."/>
            <person name="Nishi S."/>
            <person name="Shimamura S."/>
            <person name="Suzuki Y."/>
            <person name="Inagaki F."/>
            <person name="Takai K."/>
            <person name="Nealson K.H."/>
            <person name="Horikoshi K."/>
        </authorList>
    </citation>
    <scope>NUCLEOTIDE SEQUENCE</scope>
</reference>
<evidence type="ECO:0000256" key="4">
    <source>
        <dbReference type="ARBA" id="ARBA00022741"/>
    </source>
</evidence>
<dbReference type="SMART" id="SM00490">
    <property type="entry name" value="HELICc"/>
    <property type="match status" value="1"/>
</dbReference>
<dbReference type="InterPro" id="IPR001943">
    <property type="entry name" value="UVR_dom"/>
</dbReference>
<evidence type="ECO:0000259" key="15">
    <source>
        <dbReference type="PROSITE" id="PS51194"/>
    </source>
</evidence>
<comment type="subcellular location">
    <subcellularLocation>
        <location evidence="1 13">Cytoplasm</location>
    </subcellularLocation>
</comment>
<evidence type="ECO:0000256" key="7">
    <source>
        <dbReference type="ARBA" id="ARBA00022840"/>
    </source>
</evidence>
<evidence type="ECO:0000256" key="3">
    <source>
        <dbReference type="ARBA" id="ARBA00022490"/>
    </source>
</evidence>
<dbReference type="InterPro" id="IPR014001">
    <property type="entry name" value="Helicase_ATP-bd"/>
</dbReference>
<dbReference type="GO" id="GO:0003677">
    <property type="term" value="F:DNA binding"/>
    <property type="evidence" value="ECO:0007669"/>
    <property type="project" value="InterPro"/>
</dbReference>
<keyword evidence="8 13" id="KW-0267">Excision nuclease</keyword>
<dbReference type="EMBL" id="AP011733">
    <property type="protein sequence ID" value="BAL55946.1"/>
    <property type="molecule type" value="Genomic_DNA"/>
</dbReference>
<dbReference type="NCBIfam" id="TIGR00631">
    <property type="entry name" value="uvrb"/>
    <property type="match status" value="1"/>
</dbReference>
<reference evidence="16" key="2">
    <citation type="journal article" date="2012" name="PLoS ONE">
        <title>A Deeply Branching Thermophilic Bacterium with an Ancient Acetyl-CoA Pathway Dominates a Subsurface Ecosystem.</title>
        <authorList>
            <person name="Takami H."/>
            <person name="Noguchi H."/>
            <person name="Takaki Y."/>
            <person name="Uchiyama I."/>
            <person name="Toyoda A."/>
            <person name="Nishi S."/>
            <person name="Chee G.-J."/>
            <person name="Arai W."/>
            <person name="Nunoura T."/>
            <person name="Itoh T."/>
            <person name="Hattori M."/>
            <person name="Takai K."/>
        </authorList>
    </citation>
    <scope>NUCLEOTIDE SEQUENCE</scope>
</reference>
<evidence type="ECO:0000256" key="12">
    <source>
        <dbReference type="ARBA" id="ARBA00029504"/>
    </source>
</evidence>
<accession>H5SIG0</accession>
<evidence type="ECO:0000256" key="13">
    <source>
        <dbReference type="RuleBase" id="RU003587"/>
    </source>
</evidence>
<evidence type="ECO:0000256" key="6">
    <source>
        <dbReference type="ARBA" id="ARBA00022769"/>
    </source>
</evidence>